<feature type="non-terminal residue" evidence="3">
    <location>
        <position position="352"/>
    </location>
</feature>
<dbReference type="Proteomes" id="UP000504638">
    <property type="component" value="Unplaced"/>
</dbReference>
<dbReference type="EMBL" id="ML975166">
    <property type="protein sequence ID" value="KAF1810522.1"/>
    <property type="molecule type" value="Genomic_DNA"/>
</dbReference>
<reference evidence="5" key="2">
    <citation type="submission" date="2020-04" db="EMBL/GenBank/DDBJ databases">
        <authorList>
            <consortium name="NCBI Genome Project"/>
        </authorList>
    </citation>
    <scope>NUCLEOTIDE SEQUENCE</scope>
    <source>
        <strain evidence="5">CBS 781.70</strain>
    </source>
</reference>
<feature type="region of interest" description="Disordered" evidence="2">
    <location>
        <begin position="1"/>
        <end position="56"/>
    </location>
</feature>
<feature type="compositionally biased region" description="Pro residues" evidence="2">
    <location>
        <begin position="254"/>
        <end position="266"/>
    </location>
</feature>
<feature type="compositionally biased region" description="Basic and acidic residues" evidence="2">
    <location>
        <begin position="44"/>
        <end position="53"/>
    </location>
</feature>
<dbReference type="RefSeq" id="XP_033532153.1">
    <property type="nucleotide sequence ID" value="XM_033673554.1"/>
</dbReference>
<reference evidence="3 5" key="1">
    <citation type="submission" date="2020-01" db="EMBL/GenBank/DDBJ databases">
        <authorList>
            <consortium name="DOE Joint Genome Institute"/>
            <person name="Haridas S."/>
            <person name="Albert R."/>
            <person name="Binder M."/>
            <person name="Bloem J."/>
            <person name="Labutti K."/>
            <person name="Salamov A."/>
            <person name="Andreopoulos B."/>
            <person name="Baker S.E."/>
            <person name="Barry K."/>
            <person name="Bills G."/>
            <person name="Bluhm B.H."/>
            <person name="Cannon C."/>
            <person name="Castanera R."/>
            <person name="Culley D.E."/>
            <person name="Daum C."/>
            <person name="Ezra D."/>
            <person name="Gonzalez J.B."/>
            <person name="Henrissat B."/>
            <person name="Kuo A."/>
            <person name="Liang C."/>
            <person name="Lipzen A."/>
            <person name="Lutzoni F."/>
            <person name="Magnuson J."/>
            <person name="Mondo S."/>
            <person name="Nolan M."/>
            <person name="Ohm R."/>
            <person name="Pangilinan J."/>
            <person name="Park H.-J."/>
            <person name="Ramirez L."/>
            <person name="Alfaro M."/>
            <person name="Sun H."/>
            <person name="Tritt A."/>
            <person name="Yoshinaga Y."/>
            <person name="Zwiers L.-H."/>
            <person name="Turgeon B.G."/>
            <person name="Goodwin S.B."/>
            <person name="Spatafora J.W."/>
            <person name="Crous P.W."/>
            <person name="Grigoriev I.V."/>
        </authorList>
    </citation>
    <scope>NUCLEOTIDE SEQUENCE</scope>
    <source>
        <strain evidence="3 5">CBS 781.70</strain>
    </source>
</reference>
<gene>
    <name evidence="3 5" type="ORF">P152DRAFT_100948</name>
</gene>
<feature type="coiled-coil region" evidence="1">
    <location>
        <begin position="196"/>
        <end position="230"/>
    </location>
</feature>
<feature type="compositionally biased region" description="Polar residues" evidence="2">
    <location>
        <begin position="275"/>
        <end position="286"/>
    </location>
</feature>
<sequence>MSEPHRSLSAYRSAEQESEFEPQAQQEIQDVADTPQMKHAGVYPEDRRQEIRQGKKPIKAGTERKILKLDPKNHYYLRFEESVVLDAEGTPTKAASVGLRIFLRNPHGGDTVTRPERLATFYTGDAFLRHVQDDPKGWFTLVLRAAKNYQDEQETIIELSARVRELRATLAKETMKPANASLVKREEKYIAIDNKLSRMRAQRNKYKSQQKDLQAEIAELKNRVKDLETEKSQVDPVERRYTGFYESEEEDPVELPPLRPRAPAPSPAVVESRHTTPGTNASMSTSTKKRATKPFQFKGSDEDKKLFDNWKFMVNHWFRLDSHLYTTEEAVGYVASCTGEDAFSAIDLEEVF</sequence>
<organism evidence="3">
    <name type="scientific">Eremomyces bilateralis CBS 781.70</name>
    <dbReference type="NCBI Taxonomy" id="1392243"/>
    <lineage>
        <taxon>Eukaryota</taxon>
        <taxon>Fungi</taxon>
        <taxon>Dikarya</taxon>
        <taxon>Ascomycota</taxon>
        <taxon>Pezizomycotina</taxon>
        <taxon>Dothideomycetes</taxon>
        <taxon>Dothideomycetes incertae sedis</taxon>
        <taxon>Eremomycetales</taxon>
        <taxon>Eremomycetaceae</taxon>
        <taxon>Eremomyces</taxon>
    </lineage>
</organism>
<proteinExistence type="predicted"/>
<protein>
    <submittedName>
        <fullName evidence="3 5">Uncharacterized protein</fullName>
    </submittedName>
</protein>
<keyword evidence="1" id="KW-0175">Coiled coil</keyword>
<evidence type="ECO:0000313" key="4">
    <source>
        <dbReference type="Proteomes" id="UP000504638"/>
    </source>
</evidence>
<evidence type="ECO:0000256" key="2">
    <source>
        <dbReference type="SAM" id="MobiDB-lite"/>
    </source>
</evidence>
<reference evidence="5" key="3">
    <citation type="submission" date="2025-04" db="UniProtKB">
        <authorList>
            <consortium name="RefSeq"/>
        </authorList>
    </citation>
    <scope>IDENTIFICATION</scope>
    <source>
        <strain evidence="5">CBS 781.70</strain>
    </source>
</reference>
<evidence type="ECO:0000313" key="5">
    <source>
        <dbReference type="RefSeq" id="XP_033532153.1"/>
    </source>
</evidence>
<evidence type="ECO:0000256" key="1">
    <source>
        <dbReference type="SAM" id="Coils"/>
    </source>
</evidence>
<dbReference type="AlphaFoldDB" id="A0A6G1FXT5"/>
<keyword evidence="4" id="KW-1185">Reference proteome</keyword>
<dbReference type="GeneID" id="54414124"/>
<evidence type="ECO:0000313" key="3">
    <source>
        <dbReference type="EMBL" id="KAF1810522.1"/>
    </source>
</evidence>
<accession>A0A6G1FXT5</accession>
<feature type="region of interest" description="Disordered" evidence="2">
    <location>
        <begin position="245"/>
        <end position="290"/>
    </location>
</feature>
<name>A0A6G1FXT5_9PEZI</name>